<reference evidence="2 3" key="1">
    <citation type="submission" date="2018-08" db="EMBL/GenBank/DDBJ databases">
        <title>Comparative analysis of Prevotella intermedia strains.</title>
        <authorList>
            <person name="Moon J.-H."/>
            <person name="Lee J.-H."/>
        </authorList>
    </citation>
    <scope>NUCLEOTIDE SEQUENCE [LARGE SCALE GENOMIC DNA]</scope>
    <source>
        <strain evidence="2 3">ATCC 15033</strain>
    </source>
</reference>
<evidence type="ECO:0000313" key="2">
    <source>
        <dbReference type="EMBL" id="RRF87671.1"/>
    </source>
</evidence>
<evidence type="ECO:0000259" key="1">
    <source>
        <dbReference type="Pfam" id="PF01476"/>
    </source>
</evidence>
<feature type="domain" description="LysM" evidence="1">
    <location>
        <begin position="7"/>
        <end position="31"/>
    </location>
</feature>
<dbReference type="SUPFAM" id="SSF54106">
    <property type="entry name" value="LysM domain"/>
    <property type="match status" value="1"/>
</dbReference>
<sequence length="353" mass="41169">MKEYKTYTVRKCDTLKSIAERLQINVQDLVSFHNKYSHTLLRNDFIGVTMFKEIYIPANLEEFRCKHAPNYFPLHYGDILLSCEDIVIDEVTEMVLKEQKTIQTQTVQRFSIRQEEMDGHAVCVIDNIEILKQQISPQYKPLANAISFLGLPLKHLILGINPDGAIAKVINQKEISERWQSLKQTEEAQTLLTDKTIGKNIEQAMDTDYAQTFRVINETLRYRLLCPDFFGDQMLNEPRKRETNLMLLSNFFASHKVRFTLEESFRHLDNADGIVATQRYSAEKGMQEEFSSIYYSTLKDYLQCPMNYSMDIKCTFNMSGSPLRMQDVVCHLEERLSDTTVFVNDIHIIYNHK</sequence>
<name>A0A3R8IV34_PREIN</name>
<dbReference type="Proteomes" id="UP000283868">
    <property type="component" value="Unassembled WGS sequence"/>
</dbReference>
<organism evidence="2 3">
    <name type="scientific">Prevotella intermedia</name>
    <dbReference type="NCBI Taxonomy" id="28131"/>
    <lineage>
        <taxon>Bacteria</taxon>
        <taxon>Pseudomonadati</taxon>
        <taxon>Bacteroidota</taxon>
        <taxon>Bacteroidia</taxon>
        <taxon>Bacteroidales</taxon>
        <taxon>Prevotellaceae</taxon>
        <taxon>Prevotella</taxon>
    </lineage>
</organism>
<keyword evidence="3" id="KW-1185">Reference proteome</keyword>
<dbReference type="AlphaFoldDB" id="A0A3R8IV34"/>
<gene>
    <name evidence="2" type="ORF">D2S45_04990</name>
</gene>
<dbReference type="EMBL" id="QXEN01000005">
    <property type="protein sequence ID" value="RRF87671.1"/>
    <property type="molecule type" value="Genomic_DNA"/>
</dbReference>
<evidence type="ECO:0000313" key="3">
    <source>
        <dbReference type="Proteomes" id="UP000283868"/>
    </source>
</evidence>
<protein>
    <submittedName>
        <fullName evidence="2">LysM peptidoglycan-binding domain-containing protein</fullName>
    </submittedName>
</protein>
<accession>A0A3R8IV34</accession>
<proteinExistence type="predicted"/>
<dbReference type="InterPro" id="IPR036779">
    <property type="entry name" value="LysM_dom_sf"/>
</dbReference>
<dbReference type="Gene3D" id="3.10.350.10">
    <property type="entry name" value="LysM domain"/>
    <property type="match status" value="1"/>
</dbReference>
<dbReference type="Pfam" id="PF01476">
    <property type="entry name" value="LysM"/>
    <property type="match status" value="1"/>
</dbReference>
<comment type="caution">
    <text evidence="2">The sequence shown here is derived from an EMBL/GenBank/DDBJ whole genome shotgun (WGS) entry which is preliminary data.</text>
</comment>
<dbReference type="InterPro" id="IPR018392">
    <property type="entry name" value="LysM"/>
</dbReference>
<dbReference type="RefSeq" id="WP_124139559.1">
    <property type="nucleotide sequence ID" value="NZ_QXEM01000005.1"/>
</dbReference>